<feature type="non-terminal residue" evidence="1">
    <location>
        <position position="1"/>
    </location>
</feature>
<accession>A0A4V2K653</accession>
<dbReference type="AlphaFoldDB" id="A0A4V2K653"/>
<proteinExistence type="predicted"/>
<keyword evidence="2" id="KW-1185">Reference proteome</keyword>
<reference evidence="1 2" key="1">
    <citation type="submission" date="2019-01" db="EMBL/GenBank/DDBJ databases">
        <title>Draft genome sequences of three monokaryotic isolates of the white-rot basidiomycete fungus Dichomitus squalens.</title>
        <authorList>
            <consortium name="DOE Joint Genome Institute"/>
            <person name="Lopez S.C."/>
            <person name="Andreopoulos B."/>
            <person name="Pangilinan J."/>
            <person name="Lipzen A."/>
            <person name="Riley R."/>
            <person name="Ahrendt S."/>
            <person name="Ng V."/>
            <person name="Barry K."/>
            <person name="Daum C."/>
            <person name="Grigoriev I.V."/>
            <person name="Hilden K.S."/>
            <person name="Makela M.R."/>
            <person name="de Vries R.P."/>
        </authorList>
    </citation>
    <scope>NUCLEOTIDE SEQUENCE [LARGE SCALE GENOMIC DNA]</scope>
    <source>
        <strain evidence="1 2">CBS 464.89</strain>
    </source>
</reference>
<gene>
    <name evidence="1" type="ORF">BD310DRAFT_835660</name>
</gene>
<evidence type="ECO:0000313" key="1">
    <source>
        <dbReference type="EMBL" id="TBU50993.1"/>
    </source>
</evidence>
<organism evidence="1 2">
    <name type="scientific">Dichomitus squalens</name>
    <dbReference type="NCBI Taxonomy" id="114155"/>
    <lineage>
        <taxon>Eukaryota</taxon>
        <taxon>Fungi</taxon>
        <taxon>Dikarya</taxon>
        <taxon>Basidiomycota</taxon>
        <taxon>Agaricomycotina</taxon>
        <taxon>Agaricomycetes</taxon>
        <taxon>Polyporales</taxon>
        <taxon>Polyporaceae</taxon>
        <taxon>Dichomitus</taxon>
    </lineage>
</organism>
<dbReference type="EMBL" id="ML145467">
    <property type="protein sequence ID" value="TBU50993.1"/>
    <property type="molecule type" value="Genomic_DNA"/>
</dbReference>
<protein>
    <submittedName>
        <fullName evidence="1">Uncharacterized protein</fullName>
    </submittedName>
</protein>
<evidence type="ECO:0000313" key="2">
    <source>
        <dbReference type="Proteomes" id="UP000292082"/>
    </source>
</evidence>
<dbReference type="Proteomes" id="UP000292082">
    <property type="component" value="Unassembled WGS sequence"/>
</dbReference>
<name>A0A4V2K653_9APHY</name>
<sequence length="52" mass="6001">FRLRLSINARYRKWLPLRRRHARLDCGRGPMVSASTCPANTAPHQCLLNIGR</sequence>